<dbReference type="InterPro" id="IPR042265">
    <property type="entry name" value="DPH1/DPH2_3"/>
</dbReference>
<evidence type="ECO:0000256" key="4">
    <source>
        <dbReference type="ARBA" id="ARBA00021914"/>
    </source>
</evidence>
<evidence type="ECO:0000313" key="13">
    <source>
        <dbReference type="RefSeq" id="XP_022239974.1"/>
    </source>
</evidence>
<dbReference type="RefSeq" id="XP_013773032.1">
    <property type="nucleotide sequence ID" value="XM_013917578.2"/>
</dbReference>
<evidence type="ECO:0000313" key="9">
    <source>
        <dbReference type="Proteomes" id="UP000694941"/>
    </source>
</evidence>
<evidence type="ECO:0000256" key="3">
    <source>
        <dbReference type="ARBA" id="ARBA00006179"/>
    </source>
</evidence>
<protein>
    <recommendedName>
        <fullName evidence="4 8">2-(3-amino-3-carboxypropyl)histidine synthase subunit 2</fullName>
    </recommendedName>
</protein>
<evidence type="ECO:0000313" key="11">
    <source>
        <dbReference type="RefSeq" id="XP_022239972.1"/>
    </source>
</evidence>
<comment type="pathway">
    <text evidence="2 8">Protein modification; peptidyl-diphthamide biosynthesis.</text>
</comment>
<dbReference type="PANTHER" id="PTHR10762:SF2">
    <property type="entry name" value="2-(3-AMINO-3-CARBOXYPROPYL)HISTIDINE SYNTHASE SUBUNIT 2"/>
    <property type="match status" value="1"/>
</dbReference>
<comment type="function">
    <text evidence="8">Required for the first step of diphthamide biosynthesis, a post-translational modification of histidine which occurs in elongation factor 2. DPH1 and DPH2 transfer a 3-amino-3-carboxypropyl (ACP) group from S-adenosyl-L-methionine (SAM) to a histidine residue, the reaction is assisted by a reduction system comprising DPH3 and a NADH-dependent reductase. Facilitates the reduction of the catalytic iron-sulfur cluster found in the DPH1 subunit.</text>
</comment>
<dbReference type="RefSeq" id="XP_022239972.1">
    <property type="nucleotide sequence ID" value="XM_022384264.1"/>
</dbReference>
<dbReference type="Pfam" id="PF01866">
    <property type="entry name" value="Diphthamide_syn"/>
    <property type="match status" value="1"/>
</dbReference>
<proteinExistence type="inferred from homology"/>
<dbReference type="SFLD" id="SFLDS00032">
    <property type="entry name" value="Radical_SAM_3-amino-3-carboxyp"/>
    <property type="match status" value="1"/>
</dbReference>
<reference evidence="10 11" key="1">
    <citation type="submission" date="2025-05" db="UniProtKB">
        <authorList>
            <consortium name="RefSeq"/>
        </authorList>
    </citation>
    <scope>IDENTIFICATION</scope>
    <source>
        <tissue evidence="10 11">Muscle</tissue>
    </source>
</reference>
<keyword evidence="6 8" id="KW-0408">Iron</keyword>
<keyword evidence="7 8" id="KW-0411">Iron-sulfur</keyword>
<dbReference type="InterPro" id="IPR042263">
    <property type="entry name" value="DPH1/DPH2_1"/>
</dbReference>
<dbReference type="RefSeq" id="XP_022239973.1">
    <property type="nucleotide sequence ID" value="XM_022384265.1"/>
</dbReference>
<dbReference type="NCBIfam" id="TIGR00272">
    <property type="entry name" value="DPH2"/>
    <property type="match status" value="1"/>
</dbReference>
<accession>A0ABM1S8L7</accession>
<evidence type="ECO:0000313" key="10">
    <source>
        <dbReference type="RefSeq" id="XP_013773032.1"/>
    </source>
</evidence>
<dbReference type="InterPro" id="IPR010014">
    <property type="entry name" value="DHP2"/>
</dbReference>
<gene>
    <name evidence="10 11 12 13" type="primary">LOC106458119</name>
</gene>
<evidence type="ECO:0000313" key="12">
    <source>
        <dbReference type="RefSeq" id="XP_022239973.1"/>
    </source>
</evidence>
<dbReference type="Proteomes" id="UP000694941">
    <property type="component" value="Unplaced"/>
</dbReference>
<comment type="similarity">
    <text evidence="3 8">Belongs to the DPH1/DPH2 family. DPH2 subfamily.</text>
</comment>
<dbReference type="GeneID" id="106458119"/>
<dbReference type="Gene3D" id="3.40.50.11860">
    <property type="entry name" value="Diphthamide synthesis DPH1/DPH2 domain 3"/>
    <property type="match status" value="1"/>
</dbReference>
<evidence type="ECO:0000256" key="5">
    <source>
        <dbReference type="ARBA" id="ARBA00022723"/>
    </source>
</evidence>
<evidence type="ECO:0000256" key="7">
    <source>
        <dbReference type="ARBA" id="ARBA00023014"/>
    </source>
</evidence>
<dbReference type="PANTHER" id="PTHR10762">
    <property type="entry name" value="DIPHTHAMIDE BIOSYNTHESIS PROTEIN"/>
    <property type="match status" value="1"/>
</dbReference>
<keyword evidence="9" id="KW-1185">Reference proteome</keyword>
<comment type="cofactor">
    <cofactor evidence="1">
        <name>[4Fe-4S] cluster</name>
        <dbReference type="ChEBI" id="CHEBI:49883"/>
    </cofactor>
</comment>
<evidence type="ECO:0000256" key="8">
    <source>
        <dbReference type="RuleBase" id="RU364133"/>
    </source>
</evidence>
<dbReference type="NCBIfam" id="TIGR00322">
    <property type="entry name" value="diphth2_R"/>
    <property type="match status" value="1"/>
</dbReference>
<evidence type="ECO:0000256" key="2">
    <source>
        <dbReference type="ARBA" id="ARBA00005156"/>
    </source>
</evidence>
<keyword evidence="5 8" id="KW-0479">Metal-binding</keyword>
<dbReference type="Gene3D" id="3.40.50.11840">
    <property type="entry name" value="Diphthamide synthesis DPH1/DPH2 domain 1"/>
    <property type="match status" value="1"/>
</dbReference>
<name>A0ABM1S8L7_LIMPO</name>
<evidence type="ECO:0000256" key="1">
    <source>
        <dbReference type="ARBA" id="ARBA00001966"/>
    </source>
</evidence>
<dbReference type="SFLD" id="SFLDG01121">
    <property type="entry name" value="Diphthamide_biosynthesis"/>
    <property type="match status" value="1"/>
</dbReference>
<dbReference type="RefSeq" id="XP_022239974.1">
    <property type="nucleotide sequence ID" value="XM_022384266.1"/>
</dbReference>
<dbReference type="InterPro" id="IPR016435">
    <property type="entry name" value="DPH1/DPH2"/>
</dbReference>
<evidence type="ECO:0000256" key="6">
    <source>
        <dbReference type="ARBA" id="ARBA00023004"/>
    </source>
</evidence>
<sequence length="488" mass="54814">MSLVFSSSDSEVIGRSVNLSKNECMKLSSEDLEEEYELKKCVHWIKENGYTKIALQFPDEMLINCTAVCMAIQKEVNCQVFVLADTSYGSCCVDEIAAEHVSADAIIHFGRSCLSSTSRLPVLYVFGKQPLDSFHAVEEFKKTFHDNESHVVLLYDVVYSHSAPQVYEELQKSYPNLLIGKLDITLSLLSQHGNSEQIMNNICSASVIRRCGRLINLPSDQVIDDYCIFYIGLETLSLKNFLVNFSKCRFCVYDPIRKNSRWFNIEGSRLLKRSYYLIECVKDARIIGILVGTLAVSNYRDIIDRLKTIIKLAGKKSYTLIMGKINPAKIANFPEIDVFVLVACGENSLIDSKEYYKPIVTPFEVELGCNKAREWTGDYISDFRELLPGSSAYADIVPVERKDFDVSLVTGRVRVLGSEDTDESQNDGTVAVRNDMLALSALHANSEFLLNRSWRGLEQKLGETPVAITTEGQKGIASRYEGEGQESS</sequence>
<organism evidence="9 11">
    <name type="scientific">Limulus polyphemus</name>
    <name type="common">Atlantic horseshoe crab</name>
    <dbReference type="NCBI Taxonomy" id="6850"/>
    <lineage>
        <taxon>Eukaryota</taxon>
        <taxon>Metazoa</taxon>
        <taxon>Ecdysozoa</taxon>
        <taxon>Arthropoda</taxon>
        <taxon>Chelicerata</taxon>
        <taxon>Merostomata</taxon>
        <taxon>Xiphosura</taxon>
        <taxon>Limulidae</taxon>
        <taxon>Limulus</taxon>
    </lineage>
</organism>
<dbReference type="SFLD" id="SFLDF00408">
    <property type="entry name" value="Diphthamide_biosynthesis_famil"/>
    <property type="match status" value="1"/>
</dbReference>